<protein>
    <submittedName>
        <fullName evidence="2">Uncharacterized protein</fullName>
    </submittedName>
</protein>
<feature type="region of interest" description="Disordered" evidence="1">
    <location>
        <begin position="1"/>
        <end position="23"/>
    </location>
</feature>
<evidence type="ECO:0000313" key="2">
    <source>
        <dbReference type="EMBL" id="VCW98594.1"/>
    </source>
</evidence>
<proteinExistence type="predicted"/>
<comment type="caution">
    <text evidence="2">The sequence shown here is derived from an EMBL/GenBank/DDBJ whole genome shotgun (WGS) entry which is preliminary data.</text>
</comment>
<accession>A0A9X9LX83</accession>
<dbReference type="Proteomes" id="UP000269945">
    <property type="component" value="Unassembled WGS sequence"/>
</dbReference>
<sequence>ASGSSGHLPAGRAGPGRADAKLSDEGILGLTGPTVGEGCRAHAHWRLLPSPSLCFLKLRPNLQARPPRCVNTHALLPPSCLFEPPTCNL</sequence>
<evidence type="ECO:0000313" key="3">
    <source>
        <dbReference type="Proteomes" id="UP000269945"/>
    </source>
</evidence>
<feature type="non-terminal residue" evidence="2">
    <location>
        <position position="1"/>
    </location>
</feature>
<gene>
    <name evidence="2" type="ORF">BN2614_LOCUS6</name>
</gene>
<name>A0A9X9LX83_GULGU</name>
<evidence type="ECO:0000256" key="1">
    <source>
        <dbReference type="SAM" id="MobiDB-lite"/>
    </source>
</evidence>
<organism evidence="2 3">
    <name type="scientific">Gulo gulo</name>
    <name type="common">Wolverine</name>
    <name type="synonym">Gluton</name>
    <dbReference type="NCBI Taxonomy" id="48420"/>
    <lineage>
        <taxon>Eukaryota</taxon>
        <taxon>Metazoa</taxon>
        <taxon>Chordata</taxon>
        <taxon>Craniata</taxon>
        <taxon>Vertebrata</taxon>
        <taxon>Euteleostomi</taxon>
        <taxon>Mammalia</taxon>
        <taxon>Eutheria</taxon>
        <taxon>Laurasiatheria</taxon>
        <taxon>Carnivora</taxon>
        <taxon>Caniformia</taxon>
        <taxon>Musteloidea</taxon>
        <taxon>Mustelidae</taxon>
        <taxon>Guloninae</taxon>
        <taxon>Gulo</taxon>
    </lineage>
</organism>
<feature type="non-terminal residue" evidence="2">
    <location>
        <position position="89"/>
    </location>
</feature>
<reference evidence="2 3" key="1">
    <citation type="submission" date="2018-10" db="EMBL/GenBank/DDBJ databases">
        <authorList>
            <person name="Ekblom R."/>
            <person name="Jareborg N."/>
        </authorList>
    </citation>
    <scope>NUCLEOTIDE SEQUENCE [LARGE SCALE GENOMIC DNA]</scope>
    <source>
        <tissue evidence="2">Muscle</tissue>
    </source>
</reference>
<dbReference type="AlphaFoldDB" id="A0A9X9LX83"/>
<dbReference type="EMBL" id="CYRY02026031">
    <property type="protein sequence ID" value="VCW98594.1"/>
    <property type="molecule type" value="Genomic_DNA"/>
</dbReference>
<keyword evidence="3" id="KW-1185">Reference proteome</keyword>